<evidence type="ECO:0000313" key="4">
    <source>
        <dbReference type="Proteomes" id="UP000236893"/>
    </source>
</evidence>
<dbReference type="InterPro" id="IPR012334">
    <property type="entry name" value="Pectin_lyas_fold"/>
</dbReference>
<dbReference type="SUPFAM" id="SSF51126">
    <property type="entry name" value="Pectin lyase-like"/>
    <property type="match status" value="1"/>
</dbReference>
<sequence length="703" mass="79032">MNKRLLLVITFFNAFIHFANAADITLYVIPKGKGNGTKQSPASLQQVISMLPQLKKENQKGSISIILKNGTYELSEPIRITPENGGSKDLKIIFKAEINARPIISGGKRITMTGDGILSADLSSLLKGKEGMLQDLYIDGKRAVRARRPNIGFLKFKKTSEKKTSDLPWHETTSVQYYEIPAETYTELKKLSPEKLKNVRFNVYHKWIVTSRNIDSLSTTSSGFYSTGQGLPPYNKIDETSLFFLENVANALDLKNEWVIDENNRVNYIPEDTGKKKVEAIVPVVEKLLLIEGDSENVVNNVFFQGISFCYANKPFTASKYGQAAAAVDAAIVLNDAENIRFENCSIMHTGQYAIWFKKNTKYCTMSKCYVNDLGAGGVRIGPMELPKDTLTLTSNINIENCIIHSGGKNYPHAVGVHITHSANNNIVHNDIADFGYTGISVGWVWGYAFSPSINNKVLYNHVHHIGWAILSDMAGIYTLGVSPGTEISHNVVHDVYSYGYGGWGLYTDEGSSSIRMENNLVYHTKTGGFHQHFGKNNIINNNIIAFSKKFLAQFTRAEDHQSFEFKHNILLADGERFLEGRWQQGIINIDSNCYWNSNNKKSLFMISSVKYGNKTNDTLSFKQWQQTSGKDKNSLFQNPGFKDPEKYDFTIHNPSVIQQIGFIPFDYNKAGVTGDKQWKKLAVLPENIIREFDKSVRETMLE</sequence>
<dbReference type="EMBL" id="PQVF01000003">
    <property type="protein sequence ID" value="POY37964.1"/>
    <property type="molecule type" value="Genomic_DNA"/>
</dbReference>
<dbReference type="SMART" id="SM00710">
    <property type="entry name" value="PbH1"/>
    <property type="match status" value="6"/>
</dbReference>
<accession>A0A2S5A625</accession>
<proteinExistence type="predicted"/>
<protein>
    <recommendedName>
        <fullName evidence="2">Right handed beta helix domain-containing protein</fullName>
    </recommendedName>
</protein>
<comment type="caution">
    <text evidence="3">The sequence shown here is derived from an EMBL/GenBank/DDBJ whole genome shotgun (WGS) entry which is preliminary data.</text>
</comment>
<dbReference type="RefSeq" id="WP_103788095.1">
    <property type="nucleotide sequence ID" value="NZ_PQVF01000003.1"/>
</dbReference>
<evidence type="ECO:0000259" key="2">
    <source>
        <dbReference type="Pfam" id="PF13229"/>
    </source>
</evidence>
<dbReference type="Proteomes" id="UP000236893">
    <property type="component" value="Unassembled WGS sequence"/>
</dbReference>
<dbReference type="InterPro" id="IPR039448">
    <property type="entry name" value="Beta_helix"/>
</dbReference>
<reference evidence="3 4" key="1">
    <citation type="submission" date="2018-01" db="EMBL/GenBank/DDBJ databases">
        <authorList>
            <person name="Gaut B.S."/>
            <person name="Morton B.R."/>
            <person name="Clegg M.T."/>
            <person name="Duvall M.R."/>
        </authorList>
    </citation>
    <scope>NUCLEOTIDE SEQUENCE [LARGE SCALE GENOMIC DNA]</scope>
    <source>
        <strain evidence="3 4">HR-AV</strain>
    </source>
</reference>
<organism evidence="3 4">
    <name type="scientific">Solitalea longa</name>
    <dbReference type="NCBI Taxonomy" id="2079460"/>
    <lineage>
        <taxon>Bacteria</taxon>
        <taxon>Pseudomonadati</taxon>
        <taxon>Bacteroidota</taxon>
        <taxon>Sphingobacteriia</taxon>
        <taxon>Sphingobacteriales</taxon>
        <taxon>Sphingobacteriaceae</taxon>
        <taxon>Solitalea</taxon>
    </lineage>
</organism>
<dbReference type="InterPro" id="IPR006626">
    <property type="entry name" value="PbH1"/>
</dbReference>
<evidence type="ECO:0000313" key="3">
    <source>
        <dbReference type="EMBL" id="POY37964.1"/>
    </source>
</evidence>
<dbReference type="InterPro" id="IPR011050">
    <property type="entry name" value="Pectin_lyase_fold/virulence"/>
</dbReference>
<keyword evidence="4" id="KW-1185">Reference proteome</keyword>
<dbReference type="PANTHER" id="PTHR36453">
    <property type="entry name" value="SECRETED PROTEIN-RELATED"/>
    <property type="match status" value="1"/>
</dbReference>
<dbReference type="AlphaFoldDB" id="A0A2S5A625"/>
<dbReference type="OrthoDB" id="9808066at2"/>
<gene>
    <name evidence="3" type="ORF">C3K47_05420</name>
</gene>
<feature type="chain" id="PRO_5015440966" description="Right handed beta helix domain-containing protein" evidence="1">
    <location>
        <begin position="22"/>
        <end position="703"/>
    </location>
</feature>
<name>A0A2S5A625_9SPHI</name>
<keyword evidence="1" id="KW-0732">Signal</keyword>
<evidence type="ECO:0000256" key="1">
    <source>
        <dbReference type="SAM" id="SignalP"/>
    </source>
</evidence>
<feature type="signal peptide" evidence="1">
    <location>
        <begin position="1"/>
        <end position="21"/>
    </location>
</feature>
<dbReference type="PANTHER" id="PTHR36453:SF1">
    <property type="entry name" value="RIGHT HANDED BETA HELIX DOMAIN-CONTAINING PROTEIN"/>
    <property type="match status" value="1"/>
</dbReference>
<dbReference type="Gene3D" id="2.160.20.10">
    <property type="entry name" value="Single-stranded right-handed beta-helix, Pectin lyase-like"/>
    <property type="match status" value="2"/>
</dbReference>
<feature type="domain" description="Right handed beta helix" evidence="2">
    <location>
        <begin position="331"/>
        <end position="500"/>
    </location>
</feature>
<dbReference type="Pfam" id="PF13229">
    <property type="entry name" value="Beta_helix"/>
    <property type="match status" value="1"/>
</dbReference>